<dbReference type="EMBL" id="JAUSUZ010000001">
    <property type="protein sequence ID" value="MDQ0363764.1"/>
    <property type="molecule type" value="Genomic_DNA"/>
</dbReference>
<evidence type="ECO:0000313" key="3">
    <source>
        <dbReference type="Proteomes" id="UP001240236"/>
    </source>
</evidence>
<reference evidence="2 3" key="1">
    <citation type="submission" date="2023-07" db="EMBL/GenBank/DDBJ databases">
        <title>Sequencing the genomes of 1000 actinobacteria strains.</title>
        <authorList>
            <person name="Klenk H.-P."/>
        </authorList>
    </citation>
    <scope>NUCLEOTIDE SEQUENCE [LARGE SCALE GENOMIC DNA]</scope>
    <source>
        <strain evidence="2 3">DSM 44709</strain>
    </source>
</reference>
<accession>A0AAE3VUV2</accession>
<evidence type="ECO:0000259" key="1">
    <source>
        <dbReference type="Pfam" id="PF13761"/>
    </source>
</evidence>
<dbReference type="Pfam" id="PF13761">
    <property type="entry name" value="DUF4166"/>
    <property type="match status" value="1"/>
</dbReference>
<gene>
    <name evidence="2" type="ORF">J2S42_000433</name>
</gene>
<proteinExistence type="predicted"/>
<dbReference type="InterPro" id="IPR025311">
    <property type="entry name" value="DUF4166"/>
</dbReference>
<comment type="caution">
    <text evidence="2">The sequence shown here is derived from an EMBL/GenBank/DDBJ whole genome shotgun (WGS) entry which is preliminary data.</text>
</comment>
<keyword evidence="3" id="KW-1185">Reference proteome</keyword>
<sequence>MTAIFARALGADFDRLHPRMRERFGAAHGCVGTGVMDRIWRGPAFVTPFLHLGTARHVLFPETGTDVPFTIENYVYTDSYGRPTLTFVRTFEVAAARRRRFDATMVYSERRRVLVDYLGTHQHIAVDLHLSVDDAGGLHIRSGLQRFRGGVRCPPLISGEARLHEWYDEEAGRFRIEVTVANRRFGPIFGYAGSFTTQYVDAHAPVPAAVRPLRENPRE</sequence>
<protein>
    <recommendedName>
        <fullName evidence="1">DUF4166 domain-containing protein</fullName>
    </recommendedName>
</protein>
<feature type="domain" description="DUF4166" evidence="1">
    <location>
        <begin position="16"/>
        <end position="195"/>
    </location>
</feature>
<evidence type="ECO:0000313" key="2">
    <source>
        <dbReference type="EMBL" id="MDQ0363764.1"/>
    </source>
</evidence>
<organism evidence="2 3">
    <name type="scientific">Catenuloplanes indicus</name>
    <dbReference type="NCBI Taxonomy" id="137267"/>
    <lineage>
        <taxon>Bacteria</taxon>
        <taxon>Bacillati</taxon>
        <taxon>Actinomycetota</taxon>
        <taxon>Actinomycetes</taxon>
        <taxon>Micromonosporales</taxon>
        <taxon>Micromonosporaceae</taxon>
        <taxon>Catenuloplanes</taxon>
    </lineage>
</organism>
<dbReference type="RefSeq" id="WP_307234645.1">
    <property type="nucleotide sequence ID" value="NZ_JAUSUZ010000001.1"/>
</dbReference>
<dbReference type="Proteomes" id="UP001240236">
    <property type="component" value="Unassembled WGS sequence"/>
</dbReference>
<dbReference type="AlphaFoldDB" id="A0AAE3VUV2"/>
<name>A0AAE3VUV2_9ACTN</name>